<sequence length="70" mass="7303">MRATTLTKLVGLSAILVVGGFVTMGFSRLAIGYDLARTLAAPLFLSGFAIAVGLFAFGVLWKLGVVAIEE</sequence>
<evidence type="ECO:0000256" key="1">
    <source>
        <dbReference type="SAM" id="Phobius"/>
    </source>
</evidence>
<name>A0AAV3TD66_9EURY</name>
<gene>
    <name evidence="2" type="ORF">GCM10009020_27260</name>
</gene>
<comment type="caution">
    <text evidence="2">The sequence shown here is derived from an EMBL/GenBank/DDBJ whole genome shotgun (WGS) entry which is preliminary data.</text>
</comment>
<evidence type="ECO:0000313" key="2">
    <source>
        <dbReference type="EMBL" id="GAA0677708.1"/>
    </source>
</evidence>
<reference evidence="2 3" key="1">
    <citation type="journal article" date="2019" name="Int. J. Syst. Evol. Microbiol.">
        <title>The Global Catalogue of Microorganisms (GCM) 10K type strain sequencing project: providing services to taxonomists for standard genome sequencing and annotation.</title>
        <authorList>
            <consortium name="The Broad Institute Genomics Platform"/>
            <consortium name="The Broad Institute Genome Sequencing Center for Infectious Disease"/>
            <person name="Wu L."/>
            <person name="Ma J."/>
        </authorList>
    </citation>
    <scope>NUCLEOTIDE SEQUENCE [LARGE SCALE GENOMIC DNA]</scope>
    <source>
        <strain evidence="2 3">JCM 16328</strain>
    </source>
</reference>
<proteinExistence type="predicted"/>
<dbReference type="RefSeq" id="WP_343774599.1">
    <property type="nucleotide sequence ID" value="NZ_BAAADV010000007.1"/>
</dbReference>
<feature type="transmembrane region" description="Helical" evidence="1">
    <location>
        <begin position="39"/>
        <end position="61"/>
    </location>
</feature>
<keyword evidence="1" id="KW-0472">Membrane</keyword>
<evidence type="ECO:0000313" key="3">
    <source>
        <dbReference type="Proteomes" id="UP001500420"/>
    </source>
</evidence>
<dbReference type="EMBL" id="BAAADV010000007">
    <property type="protein sequence ID" value="GAA0677708.1"/>
    <property type="molecule type" value="Genomic_DNA"/>
</dbReference>
<keyword evidence="1" id="KW-1133">Transmembrane helix</keyword>
<accession>A0AAV3TD66</accession>
<protein>
    <submittedName>
        <fullName evidence="2">Uncharacterized protein</fullName>
    </submittedName>
</protein>
<organism evidence="2 3">
    <name type="scientific">Natronoarchaeum mannanilyticum</name>
    <dbReference type="NCBI Taxonomy" id="926360"/>
    <lineage>
        <taxon>Archaea</taxon>
        <taxon>Methanobacteriati</taxon>
        <taxon>Methanobacteriota</taxon>
        <taxon>Stenosarchaea group</taxon>
        <taxon>Halobacteria</taxon>
        <taxon>Halobacteriales</taxon>
        <taxon>Natronoarchaeaceae</taxon>
    </lineage>
</organism>
<dbReference type="Proteomes" id="UP001500420">
    <property type="component" value="Unassembled WGS sequence"/>
</dbReference>
<keyword evidence="1" id="KW-0812">Transmembrane</keyword>
<feature type="transmembrane region" description="Helical" evidence="1">
    <location>
        <begin position="6"/>
        <end position="27"/>
    </location>
</feature>
<dbReference type="AlphaFoldDB" id="A0AAV3TD66"/>
<keyword evidence="3" id="KW-1185">Reference proteome</keyword>